<name>A0A6A6LX33_HEVBR</name>
<keyword evidence="3" id="KW-1185">Reference proteome</keyword>
<feature type="region of interest" description="Disordered" evidence="1">
    <location>
        <begin position="24"/>
        <end position="74"/>
    </location>
</feature>
<sequence>MKNTHTRYCKGVDLEWLELSPDEHEIEADDGSTTRSPDLQRAAPPGTSIKLSCDGNKKRKASKSESMCNNSESQVGSERFTVRRNHFYAIVHEVLKERKDMLNGEEEINERKRTIPPKVVGSRGYGVNHGRGAYRIRLLSVSQPHRNPVVPPPTPKEVADHELHKCGDEHDLSAFVAQIVIADIRAKPTDPWEVVDRDRRLEAYEFEGSSIADIA</sequence>
<dbReference type="AlphaFoldDB" id="A0A6A6LX33"/>
<proteinExistence type="predicted"/>
<accession>A0A6A6LX33</accession>
<reference evidence="2 3" key="1">
    <citation type="journal article" date="2020" name="Mol. Plant">
        <title>The Chromosome-Based Rubber Tree Genome Provides New Insights into Spurge Genome Evolution and Rubber Biosynthesis.</title>
        <authorList>
            <person name="Liu J."/>
            <person name="Shi C."/>
            <person name="Shi C.C."/>
            <person name="Li W."/>
            <person name="Zhang Q.J."/>
            <person name="Zhang Y."/>
            <person name="Li K."/>
            <person name="Lu H.F."/>
            <person name="Shi C."/>
            <person name="Zhu S.T."/>
            <person name="Xiao Z.Y."/>
            <person name="Nan H."/>
            <person name="Yue Y."/>
            <person name="Zhu X.G."/>
            <person name="Wu Y."/>
            <person name="Hong X.N."/>
            <person name="Fan G.Y."/>
            <person name="Tong Y."/>
            <person name="Zhang D."/>
            <person name="Mao C.L."/>
            <person name="Liu Y.L."/>
            <person name="Hao S.J."/>
            <person name="Liu W.Q."/>
            <person name="Lv M.Q."/>
            <person name="Zhang H.B."/>
            <person name="Liu Y."/>
            <person name="Hu-Tang G.R."/>
            <person name="Wang J.P."/>
            <person name="Wang J.H."/>
            <person name="Sun Y.H."/>
            <person name="Ni S.B."/>
            <person name="Chen W.B."/>
            <person name="Zhang X.C."/>
            <person name="Jiao Y.N."/>
            <person name="Eichler E.E."/>
            <person name="Li G.H."/>
            <person name="Liu X."/>
            <person name="Gao L.Z."/>
        </authorList>
    </citation>
    <scope>NUCLEOTIDE SEQUENCE [LARGE SCALE GENOMIC DNA]</scope>
    <source>
        <strain evidence="3">cv. GT1</strain>
        <tissue evidence="2">Leaf</tissue>
    </source>
</reference>
<organism evidence="2 3">
    <name type="scientific">Hevea brasiliensis</name>
    <name type="common">Para rubber tree</name>
    <name type="synonym">Siphonia brasiliensis</name>
    <dbReference type="NCBI Taxonomy" id="3981"/>
    <lineage>
        <taxon>Eukaryota</taxon>
        <taxon>Viridiplantae</taxon>
        <taxon>Streptophyta</taxon>
        <taxon>Embryophyta</taxon>
        <taxon>Tracheophyta</taxon>
        <taxon>Spermatophyta</taxon>
        <taxon>Magnoliopsida</taxon>
        <taxon>eudicotyledons</taxon>
        <taxon>Gunneridae</taxon>
        <taxon>Pentapetalae</taxon>
        <taxon>rosids</taxon>
        <taxon>fabids</taxon>
        <taxon>Malpighiales</taxon>
        <taxon>Euphorbiaceae</taxon>
        <taxon>Crotonoideae</taxon>
        <taxon>Micrandreae</taxon>
        <taxon>Hevea</taxon>
    </lineage>
</organism>
<dbReference type="Proteomes" id="UP000467840">
    <property type="component" value="Chromosome 9"/>
</dbReference>
<evidence type="ECO:0000313" key="2">
    <source>
        <dbReference type="EMBL" id="KAF2305087.1"/>
    </source>
</evidence>
<gene>
    <name evidence="2" type="ORF">GH714_001714</name>
</gene>
<dbReference type="EMBL" id="JAAGAX010000008">
    <property type="protein sequence ID" value="KAF2305087.1"/>
    <property type="molecule type" value="Genomic_DNA"/>
</dbReference>
<comment type="caution">
    <text evidence="2">The sequence shown here is derived from an EMBL/GenBank/DDBJ whole genome shotgun (WGS) entry which is preliminary data.</text>
</comment>
<feature type="compositionally biased region" description="Polar residues" evidence="1">
    <location>
        <begin position="64"/>
        <end position="74"/>
    </location>
</feature>
<evidence type="ECO:0000313" key="3">
    <source>
        <dbReference type="Proteomes" id="UP000467840"/>
    </source>
</evidence>
<protein>
    <submittedName>
        <fullName evidence="2">Uncharacterized protein</fullName>
    </submittedName>
</protein>
<evidence type="ECO:0000256" key="1">
    <source>
        <dbReference type="SAM" id="MobiDB-lite"/>
    </source>
</evidence>